<organism evidence="1 2">
    <name type="scientific">Sulfurimonas gotlandica (strain DSM 19862 / JCM 16533 / GD1)</name>
    <dbReference type="NCBI Taxonomy" id="929558"/>
    <lineage>
        <taxon>Bacteria</taxon>
        <taxon>Pseudomonadati</taxon>
        <taxon>Campylobacterota</taxon>
        <taxon>Epsilonproteobacteria</taxon>
        <taxon>Campylobacterales</taxon>
        <taxon>Sulfurimonadaceae</taxon>
        <taxon>Sulfurimonas</taxon>
    </lineage>
</organism>
<dbReference type="EMBL" id="AFRZ01000001">
    <property type="protein sequence ID" value="EHP28804.1"/>
    <property type="molecule type" value="Genomic_DNA"/>
</dbReference>
<evidence type="ECO:0000313" key="2">
    <source>
        <dbReference type="Proteomes" id="UP000006431"/>
    </source>
</evidence>
<proteinExistence type="predicted"/>
<dbReference type="AlphaFoldDB" id="H1FTM8"/>
<accession>H1FTM8</accession>
<evidence type="ECO:0000313" key="1">
    <source>
        <dbReference type="EMBL" id="EHP28804.1"/>
    </source>
</evidence>
<keyword evidence="2" id="KW-1185">Reference proteome</keyword>
<name>H1FTM8_SULGG</name>
<dbReference type="Proteomes" id="UP000006431">
    <property type="component" value="Unassembled WGS sequence"/>
</dbReference>
<protein>
    <recommendedName>
        <fullName evidence="3">Lipoprotein</fullName>
    </recommendedName>
</protein>
<reference evidence="1 2" key="1">
    <citation type="journal article" date="2012" name="Proc. Natl. Acad. Sci. U.S.A.">
        <title>Genome and physiology of a model Epsilonproteobacterium responsible for sulfide detoxification in marine oxygen depletion zones.</title>
        <authorList>
            <person name="Grote J."/>
            <person name="Schott T."/>
            <person name="Bruckner C.G."/>
            <person name="Glockner F.O."/>
            <person name="Jost G."/>
            <person name="Teeling H."/>
            <person name="Labrenz M."/>
            <person name="Jurgens K."/>
        </authorList>
    </citation>
    <scope>NUCLEOTIDE SEQUENCE [LARGE SCALE GENOMIC DNA]</scope>
    <source>
        <strain evidence="1 2">GD1</strain>
    </source>
</reference>
<sequence length="191" mass="20969">MVMSTVKLLVSALVAGILFSGCGTSYSTLVTPSKSEASVLKITVDQDAIPMTTYDIGRVTRLNYKYAFASAATATKRAGYKYFSISAPSSLIEQYKERKVVTLEDAYSACDTGEGSFFVAPILARDFSEKTKCEEATFKWSDPVIGSGTMKHSKIIIEVQMHNEDRADNITFNADDVLNSKLLSELNPKKF</sequence>
<dbReference type="STRING" id="929558.SMGD1_0277"/>
<dbReference type="PATRIC" id="fig|929558.5.peg.276"/>
<dbReference type="PROSITE" id="PS51257">
    <property type="entry name" value="PROKAR_LIPOPROTEIN"/>
    <property type="match status" value="1"/>
</dbReference>
<gene>
    <name evidence="1" type="ORF">SMGD1_0277</name>
</gene>
<comment type="caution">
    <text evidence="1">The sequence shown here is derived from an EMBL/GenBank/DDBJ whole genome shotgun (WGS) entry which is preliminary data.</text>
</comment>
<evidence type="ECO:0008006" key="3">
    <source>
        <dbReference type="Google" id="ProtNLM"/>
    </source>
</evidence>
<dbReference type="HOGENOM" id="CLU_1420794_0_0_7"/>